<evidence type="ECO:0000313" key="1">
    <source>
        <dbReference type="EMBL" id="KAJ8108743.1"/>
    </source>
</evidence>
<sequence length="271" mass="30850">MADPRVRSSVRKRASVRLDRKTVAFNVGPDKELFTVHEDLICVSPYFRNILQPRRKDVEGNCSICQESLNPEVKELTYCSSSCGGNFHRSCIDELRDSTPDGDVPNCPLCRQPWTAPDFWSGVHELPTLNADAFEAYTEWLYNSNPFPELSAWPIYHACVFGEQIGHQAFSCDARGAMMEIHGYERTFPTAMAVNFMYGRTPVGSSLRGCIVRLFTQLPQEALQRFLAVWREYLSDFTTDLFEALFAERSNVRLFYGPAGRRHLRPNCCPG</sequence>
<evidence type="ECO:0000313" key="2">
    <source>
        <dbReference type="Proteomes" id="UP001153331"/>
    </source>
</evidence>
<gene>
    <name evidence="1" type="ORF">OPT61_g7957</name>
</gene>
<protein>
    <submittedName>
        <fullName evidence="1">Uncharacterized protein</fullName>
    </submittedName>
</protein>
<reference evidence="1" key="1">
    <citation type="submission" date="2022-11" db="EMBL/GenBank/DDBJ databases">
        <title>Genome Sequence of Boeremia exigua.</title>
        <authorList>
            <person name="Buettner E."/>
        </authorList>
    </citation>
    <scope>NUCLEOTIDE SEQUENCE</scope>
    <source>
        <strain evidence="1">CU02</strain>
    </source>
</reference>
<comment type="caution">
    <text evidence="1">The sequence shown here is derived from an EMBL/GenBank/DDBJ whole genome shotgun (WGS) entry which is preliminary data.</text>
</comment>
<name>A0ACC2I190_9PLEO</name>
<keyword evidence="2" id="KW-1185">Reference proteome</keyword>
<dbReference type="Proteomes" id="UP001153331">
    <property type="component" value="Unassembled WGS sequence"/>
</dbReference>
<dbReference type="EMBL" id="JAPHNI010000704">
    <property type="protein sequence ID" value="KAJ8108743.1"/>
    <property type="molecule type" value="Genomic_DNA"/>
</dbReference>
<accession>A0ACC2I190</accession>
<proteinExistence type="predicted"/>
<organism evidence="1 2">
    <name type="scientific">Boeremia exigua</name>
    <dbReference type="NCBI Taxonomy" id="749465"/>
    <lineage>
        <taxon>Eukaryota</taxon>
        <taxon>Fungi</taxon>
        <taxon>Dikarya</taxon>
        <taxon>Ascomycota</taxon>
        <taxon>Pezizomycotina</taxon>
        <taxon>Dothideomycetes</taxon>
        <taxon>Pleosporomycetidae</taxon>
        <taxon>Pleosporales</taxon>
        <taxon>Pleosporineae</taxon>
        <taxon>Didymellaceae</taxon>
        <taxon>Boeremia</taxon>
    </lineage>
</organism>